<evidence type="ECO:0000313" key="4">
    <source>
        <dbReference type="Proteomes" id="UP001501757"/>
    </source>
</evidence>
<dbReference type="Pfam" id="PF01757">
    <property type="entry name" value="Acyl_transf_3"/>
    <property type="match status" value="1"/>
</dbReference>
<dbReference type="InterPro" id="IPR050879">
    <property type="entry name" value="Acyltransferase_3"/>
</dbReference>
<keyword evidence="3" id="KW-0012">Acyltransferase</keyword>
<feature type="transmembrane region" description="Helical" evidence="1">
    <location>
        <begin position="21"/>
        <end position="44"/>
    </location>
</feature>
<reference evidence="3 4" key="1">
    <citation type="journal article" date="2019" name="Int. J. Syst. Evol. Microbiol.">
        <title>The Global Catalogue of Microorganisms (GCM) 10K type strain sequencing project: providing services to taxonomists for standard genome sequencing and annotation.</title>
        <authorList>
            <consortium name="The Broad Institute Genomics Platform"/>
            <consortium name="The Broad Institute Genome Sequencing Center for Infectious Disease"/>
            <person name="Wu L."/>
            <person name="Ma J."/>
        </authorList>
    </citation>
    <scope>NUCLEOTIDE SEQUENCE [LARGE SCALE GENOMIC DNA]</scope>
    <source>
        <strain evidence="3 4">JCM 13378</strain>
    </source>
</reference>
<dbReference type="InterPro" id="IPR002656">
    <property type="entry name" value="Acyl_transf_3_dom"/>
</dbReference>
<feature type="transmembrane region" description="Helical" evidence="1">
    <location>
        <begin position="365"/>
        <end position="386"/>
    </location>
</feature>
<keyword evidence="1" id="KW-0472">Membrane</keyword>
<proteinExistence type="predicted"/>
<evidence type="ECO:0000256" key="1">
    <source>
        <dbReference type="SAM" id="Phobius"/>
    </source>
</evidence>
<feature type="domain" description="Acyltransferase 3" evidence="2">
    <location>
        <begin position="20"/>
        <end position="382"/>
    </location>
</feature>
<keyword evidence="1" id="KW-1133">Transmembrane helix</keyword>
<sequence length="412" mass="46916">MKDSPTRFGLSGQAAESLPALTALRGIAALLVVAFHFDIFIARLLPGGLTPASGKLYLMVDLFFVLSGFIMCHVYGHQFSQGWCKQTFRRFILARFARIYPLHLFSLVLVIGLWALMYLTDSFNRMFELTYDISALPAHLLLLQAAGTHNEATWNSPSWSISVEWMVYFLFPWLALLLAKGNKATPWLLLLFCAAGYLAIMFYFQPAYWARRWDLLGIPVEYPYPTGTIDVLTGSAILRCLCGFILGMLCHRVYMLGMAAKWATRRFLPWLIILVLVAGWHGQWLIDPLAVVLFTGLILCLANSPKGNGKGLERPVWQWLGDISYSMYLLHMPMIFAFIGVRRALYQPDPLALPMGYDLTLWQSWGLLALMFVLLCLFSTLSYRYIENPARYWLKRRFSQSGVTQGPFLVMK</sequence>
<dbReference type="GO" id="GO:0016746">
    <property type="term" value="F:acyltransferase activity"/>
    <property type="evidence" value="ECO:0007669"/>
    <property type="project" value="UniProtKB-KW"/>
</dbReference>
<feature type="transmembrane region" description="Helical" evidence="1">
    <location>
        <begin position="288"/>
        <end position="304"/>
    </location>
</feature>
<evidence type="ECO:0000313" key="3">
    <source>
        <dbReference type="EMBL" id="GAA0367184.1"/>
    </source>
</evidence>
<dbReference type="EMBL" id="BAAAEI010000021">
    <property type="protein sequence ID" value="GAA0367184.1"/>
    <property type="molecule type" value="Genomic_DNA"/>
</dbReference>
<gene>
    <name evidence="3" type="ORF">GCM10009092_34420</name>
</gene>
<feature type="transmembrane region" description="Helical" evidence="1">
    <location>
        <begin position="267"/>
        <end position="282"/>
    </location>
</feature>
<keyword evidence="3" id="KW-0808">Transferase</keyword>
<feature type="transmembrane region" description="Helical" evidence="1">
    <location>
        <begin position="236"/>
        <end position="255"/>
    </location>
</feature>
<dbReference type="PANTHER" id="PTHR23028">
    <property type="entry name" value="ACETYLTRANSFERASE"/>
    <property type="match status" value="1"/>
</dbReference>
<feature type="transmembrane region" description="Helical" evidence="1">
    <location>
        <begin position="97"/>
        <end position="119"/>
    </location>
</feature>
<feature type="transmembrane region" description="Helical" evidence="1">
    <location>
        <begin position="325"/>
        <end position="345"/>
    </location>
</feature>
<accession>A0ABN0XLT1</accession>
<dbReference type="RefSeq" id="WP_343846579.1">
    <property type="nucleotide sequence ID" value="NZ_BAAAEI010000021.1"/>
</dbReference>
<name>A0ABN0XLT1_9ALTE</name>
<comment type="caution">
    <text evidence="3">The sequence shown here is derived from an EMBL/GenBank/DDBJ whole genome shotgun (WGS) entry which is preliminary data.</text>
</comment>
<feature type="transmembrane region" description="Helical" evidence="1">
    <location>
        <begin position="56"/>
        <end position="76"/>
    </location>
</feature>
<evidence type="ECO:0000259" key="2">
    <source>
        <dbReference type="Pfam" id="PF01757"/>
    </source>
</evidence>
<protein>
    <submittedName>
        <fullName evidence="3">Acyltransferase</fullName>
    </submittedName>
</protein>
<keyword evidence="4" id="KW-1185">Reference proteome</keyword>
<organism evidence="3 4">
    <name type="scientific">Bowmanella denitrificans</name>
    <dbReference type="NCBI Taxonomy" id="366582"/>
    <lineage>
        <taxon>Bacteria</taxon>
        <taxon>Pseudomonadati</taxon>
        <taxon>Pseudomonadota</taxon>
        <taxon>Gammaproteobacteria</taxon>
        <taxon>Alteromonadales</taxon>
        <taxon>Alteromonadaceae</taxon>
        <taxon>Bowmanella</taxon>
    </lineage>
</organism>
<feature type="transmembrane region" description="Helical" evidence="1">
    <location>
        <begin position="186"/>
        <end position="204"/>
    </location>
</feature>
<keyword evidence="1" id="KW-0812">Transmembrane</keyword>
<feature type="transmembrane region" description="Helical" evidence="1">
    <location>
        <begin position="159"/>
        <end position="179"/>
    </location>
</feature>
<dbReference type="Proteomes" id="UP001501757">
    <property type="component" value="Unassembled WGS sequence"/>
</dbReference>